<evidence type="ECO:0000256" key="1">
    <source>
        <dbReference type="SAM" id="MobiDB-lite"/>
    </source>
</evidence>
<keyword evidence="3" id="KW-1185">Reference proteome</keyword>
<dbReference type="Proteomes" id="UP001516023">
    <property type="component" value="Unassembled WGS sequence"/>
</dbReference>
<organism evidence="2 3">
    <name type="scientific">Cyclotella cryptica</name>
    <dbReference type="NCBI Taxonomy" id="29204"/>
    <lineage>
        <taxon>Eukaryota</taxon>
        <taxon>Sar</taxon>
        <taxon>Stramenopiles</taxon>
        <taxon>Ochrophyta</taxon>
        <taxon>Bacillariophyta</taxon>
        <taxon>Coscinodiscophyceae</taxon>
        <taxon>Thalassiosirophycidae</taxon>
        <taxon>Stephanodiscales</taxon>
        <taxon>Stephanodiscaceae</taxon>
        <taxon>Cyclotella</taxon>
    </lineage>
</organism>
<comment type="caution">
    <text evidence="2">The sequence shown here is derived from an EMBL/GenBank/DDBJ whole genome shotgun (WGS) entry which is preliminary data.</text>
</comment>
<protein>
    <recommendedName>
        <fullName evidence="4">Sulfotransferase domain-containing protein</fullName>
    </recommendedName>
</protein>
<accession>A0ABD3Q048</accession>
<name>A0ABD3Q048_9STRA</name>
<proteinExistence type="predicted"/>
<evidence type="ECO:0008006" key="4">
    <source>
        <dbReference type="Google" id="ProtNLM"/>
    </source>
</evidence>
<gene>
    <name evidence="2" type="ORF">HJC23_013327</name>
</gene>
<evidence type="ECO:0000313" key="2">
    <source>
        <dbReference type="EMBL" id="KAL3793765.1"/>
    </source>
</evidence>
<dbReference type="PANTHER" id="PTHR32301">
    <property type="entry name" value="COUNTIN RECEPTOR CNR3-RELATED"/>
    <property type="match status" value="1"/>
</dbReference>
<evidence type="ECO:0000313" key="3">
    <source>
        <dbReference type="Proteomes" id="UP001516023"/>
    </source>
</evidence>
<sequence length="640" mass="72850">MTRGGRGKVVFGAALVLAASSSFLLFSKLDPIEVVPLHDVTLEAALQPRNGGNPIDYKPPLSNHRGLQRRDSDHSINYPRPEIHGKTVDGPGIFVQMLRRARERVSDSDVPFLLEVPHTGSDTIYNILTTCYGLRGRRYLGTEELARDKELGVVDKYYVSSHEKPPDGDYFHFVSTPHYQEGAALFSFEHRGRIMLMMRHPCVIAESMYLSRPGTTKGDVKGLLNFTMSPDYYDNWMTRMIANVPESRAVTESDFVEARKILENKFLIGMTSDIAETVIKRMKLYFGWKELPNQKGCELEYIRQAISALPPSSLVEGSYEWREIQRINRYDMKLYARSMSVFGSQKMGMPIHELVAGEEKKAARTSVENLSDVSEAKEKSDIPFFWHIPKASGTTVKETLSDCYGLVRTEMIRPPSSLDIITKSNVLNVDLSTPEAVATAKEIGLAEKGLADVFISQLVEASTVFTPEHRGRAFTILRHPVTLAASLFYYRRIATWEPTYRPEYNDITLEEYVKMDGYYDNWMVRMLANAKLGGLNQDHLDLAKSILSERFVIGMSEHMDETFRQLELYFGWKENKAGCVQDHLHAPSNKNNRYPDLERGGTVWNTIADRNKFDMSLYYYALQIFGIQSEKLIKDSSRML</sequence>
<dbReference type="InterPro" id="IPR053259">
    <property type="entry name" value="Golvesin-related_Golgi"/>
</dbReference>
<dbReference type="AlphaFoldDB" id="A0ABD3Q048"/>
<dbReference type="Gene3D" id="3.40.50.300">
    <property type="entry name" value="P-loop containing nucleotide triphosphate hydrolases"/>
    <property type="match status" value="2"/>
</dbReference>
<reference evidence="2 3" key="1">
    <citation type="journal article" date="2020" name="G3 (Bethesda)">
        <title>Improved Reference Genome for Cyclotella cryptica CCMP332, a Model for Cell Wall Morphogenesis, Salinity Adaptation, and Lipid Production in Diatoms (Bacillariophyta).</title>
        <authorList>
            <person name="Roberts W.R."/>
            <person name="Downey K.M."/>
            <person name="Ruck E.C."/>
            <person name="Traller J.C."/>
            <person name="Alverson A.J."/>
        </authorList>
    </citation>
    <scope>NUCLEOTIDE SEQUENCE [LARGE SCALE GENOMIC DNA]</scope>
    <source>
        <strain evidence="2 3">CCMP332</strain>
    </source>
</reference>
<dbReference type="PANTHER" id="PTHR32301:SF6">
    <property type="entry name" value="GOLVESIN-RELATED"/>
    <property type="match status" value="1"/>
</dbReference>
<feature type="region of interest" description="Disordered" evidence="1">
    <location>
        <begin position="49"/>
        <end position="82"/>
    </location>
</feature>
<dbReference type="InterPro" id="IPR027417">
    <property type="entry name" value="P-loop_NTPase"/>
</dbReference>
<dbReference type="EMBL" id="JABMIG020000088">
    <property type="protein sequence ID" value="KAL3793765.1"/>
    <property type="molecule type" value="Genomic_DNA"/>
</dbReference>